<keyword evidence="1" id="KW-0175">Coiled coil</keyword>
<feature type="coiled-coil region" evidence="1">
    <location>
        <begin position="1126"/>
        <end position="1178"/>
    </location>
</feature>
<feature type="coiled-coil region" evidence="1">
    <location>
        <begin position="1000"/>
        <end position="1076"/>
    </location>
</feature>
<accession>A0A0F7V2C6</accession>
<feature type="coiled-coil region" evidence="1">
    <location>
        <begin position="210"/>
        <end position="666"/>
    </location>
</feature>
<gene>
    <name evidence="2" type="ORF">BN1205_065880</name>
</gene>
<feature type="coiled-coil region" evidence="1">
    <location>
        <begin position="146"/>
        <end position="173"/>
    </location>
</feature>
<evidence type="ECO:0000256" key="1">
    <source>
        <dbReference type="SAM" id="Coils"/>
    </source>
</evidence>
<dbReference type="EMBL" id="LN714500">
    <property type="protein sequence ID" value="CEL76610.1"/>
    <property type="molecule type" value="Genomic_DNA"/>
</dbReference>
<evidence type="ECO:0000313" key="2">
    <source>
        <dbReference type="EMBL" id="CEL76610.1"/>
    </source>
</evidence>
<proteinExistence type="predicted"/>
<organism evidence="2">
    <name type="scientific">Toxoplasma gondii (strain ATCC 50861 / VEG)</name>
    <dbReference type="NCBI Taxonomy" id="432359"/>
    <lineage>
        <taxon>Eukaryota</taxon>
        <taxon>Sar</taxon>
        <taxon>Alveolata</taxon>
        <taxon>Apicomplexa</taxon>
        <taxon>Conoidasida</taxon>
        <taxon>Coccidia</taxon>
        <taxon>Eucoccidiorida</taxon>
        <taxon>Eimeriorina</taxon>
        <taxon>Sarcocystidae</taxon>
        <taxon>Toxoplasma</taxon>
    </lineage>
</organism>
<reference evidence="2" key="1">
    <citation type="journal article" date="2015" name="PLoS ONE">
        <title>Comprehensive Evaluation of Toxoplasma gondii VEG and Neospora caninum LIV Genomes with Tachyzoite Stage Transcriptome and Proteome Defines Novel Transcript Features.</title>
        <authorList>
            <person name="Ramaprasad A."/>
            <person name="Mourier T."/>
            <person name="Naeem R."/>
            <person name="Malas T.B."/>
            <person name="Moussa E."/>
            <person name="Panigrahi A."/>
            <person name="Vermont S.J."/>
            <person name="Otto T.D."/>
            <person name="Wastling J."/>
            <person name="Pain A."/>
        </authorList>
    </citation>
    <scope>NUCLEOTIDE SEQUENCE</scope>
    <source>
        <strain evidence="2">VEG</strain>
    </source>
</reference>
<sequence>MLRNGSTQDLQSILAKARVDVMSSIRCSPVSAVFLCLASQGCLYSSPGRTGDFQSPTNCAGASLGEQAAVLADLHQKQRDQLWRTQRICDERLQGFADKIRSVCEEIVGDEALSSLQAASGYGKLATQRLKDVIEETVVRYKEKEINSYIRRIAALEASEEHLRRELEEKDIQANKSIERIVGSNNVGLRTIMREVHDLQATSSDQAAEIARLSKDCMHYKKRYEQATEESSQLHEDLLKATAKEAALEEKSRSLDSQLSQLKCDLADTKACLEESEKRRTAIDLRSQQLEQRLEDYMDREAKKHQEVVQMMDKKMSIATLRITQYRDQRQKLINELRRGKQRTEQLDKHLQEKTRAVEELKCQVDVKDCELQQLRSVAEHEKTHLDVHLQQLTQEARAAHAECEVKETELEETRKELNAVKALSQHQKQELECLRTDHEVREGEILCMRKALDHQKSQVELLQQERAETVETHRVAIEIKDGELQQLRKLLDHRKAEAEQEVLKHQQEVESLTHASDLKEKETNHLRKLLEQQKRDWETDARQKDHEIEIKQQELQRAKDGAEKKQKQLEVALEECEQKGCMIAELRASVSELKRRCEEHVASHRFEVERMTEDFHRELNAKLKEKDEEKDLELRRKLEDAREEIRKSESEATELQRRKTAADLKRMQSMIVTLTNQNRGLVKQCKLLASKLEESTGNIEKLNDALQIEKCKQLESSEKARDAGLLRQRVAALERSVCEQKQQTQSLVVERNTLKEDRDRLIGETQSLERRSETLLENCGSLEKRIACLESQLAACRQQLRERGNDIGLLQEELRARAEEAVTYKENLKVIWSSVVEHLPVRERDQEEICVSQRMPPSAVRLVHALIADAVDELCTRAADKVAQATAVQLEQEKLAEQRTRASFEERLRAKEKEAAELEIALALANEKLLATEQEQCMYTTSKHQMQEQLGALEQALAEALKEKTIIAKRTACLEQEVAAMAESKSEIHERLGLRENELVNICKERMQVEERSKSYEREIGALKSENARLDAKAMANQRALLSEKQKNEDMQALVLELERKCRNTKKECEVLLEATKTNSENLLQQSTREFQKEMQVLQLKHQEELEAREAESRRLWHSRMEQLAAETARQQERLMAEAEATRREHQAEIQLLRSKIARDQEKQAEALDAMSQLNQELHSVADKCPWRPVPSDFDSPAEAVRTVAGRRQVSGRKLKGIPHFRRLLPKLSPGFSLSHEGNKAMKTFARRRVLRLF</sequence>
<protein>
    <submittedName>
        <fullName evidence="2">Myosin heavy chain, putative</fullName>
    </submittedName>
</protein>
<feature type="coiled-coil region" evidence="1">
    <location>
        <begin position="752"/>
        <end position="800"/>
    </location>
</feature>
<feature type="coiled-coil region" evidence="1">
    <location>
        <begin position="888"/>
        <end position="964"/>
    </location>
</feature>
<dbReference type="AlphaFoldDB" id="A0A0F7V2C6"/>
<name>A0A0F7V2C6_TOXGV</name>